<evidence type="ECO:0000313" key="1">
    <source>
        <dbReference type="EMBL" id="JAH01304.1"/>
    </source>
</evidence>
<proteinExistence type="predicted"/>
<organism evidence="1">
    <name type="scientific">Anguilla anguilla</name>
    <name type="common">European freshwater eel</name>
    <name type="synonym">Muraena anguilla</name>
    <dbReference type="NCBI Taxonomy" id="7936"/>
    <lineage>
        <taxon>Eukaryota</taxon>
        <taxon>Metazoa</taxon>
        <taxon>Chordata</taxon>
        <taxon>Craniata</taxon>
        <taxon>Vertebrata</taxon>
        <taxon>Euteleostomi</taxon>
        <taxon>Actinopterygii</taxon>
        <taxon>Neopterygii</taxon>
        <taxon>Teleostei</taxon>
        <taxon>Anguilliformes</taxon>
        <taxon>Anguillidae</taxon>
        <taxon>Anguilla</taxon>
    </lineage>
</organism>
<name>A0A0E9P9Y8_ANGAN</name>
<dbReference type="EMBL" id="GBXM01107273">
    <property type="protein sequence ID" value="JAH01304.1"/>
    <property type="molecule type" value="Transcribed_RNA"/>
</dbReference>
<dbReference type="AlphaFoldDB" id="A0A0E9P9Y8"/>
<accession>A0A0E9P9Y8</accession>
<reference evidence="1" key="2">
    <citation type="journal article" date="2015" name="Fish Shellfish Immunol.">
        <title>Early steps in the European eel (Anguilla anguilla)-Vibrio vulnificus interaction in the gills: Role of the RtxA13 toxin.</title>
        <authorList>
            <person name="Callol A."/>
            <person name="Pajuelo D."/>
            <person name="Ebbesson L."/>
            <person name="Teles M."/>
            <person name="MacKenzie S."/>
            <person name="Amaro C."/>
        </authorList>
    </citation>
    <scope>NUCLEOTIDE SEQUENCE</scope>
</reference>
<protein>
    <submittedName>
        <fullName evidence="1">Uncharacterized protein</fullName>
    </submittedName>
</protein>
<reference evidence="1" key="1">
    <citation type="submission" date="2014-11" db="EMBL/GenBank/DDBJ databases">
        <authorList>
            <person name="Amaro Gonzalez C."/>
        </authorList>
    </citation>
    <scope>NUCLEOTIDE SEQUENCE</scope>
</reference>
<sequence>MKRDKRDIFVRKFIGICRLSVSALV</sequence>